<dbReference type="Proteomes" id="UP000193738">
    <property type="component" value="Unassembled WGS sequence"/>
</dbReference>
<reference evidence="1 2" key="1">
    <citation type="submission" date="2016-01" db="EMBL/GenBank/DDBJ databases">
        <title>The new phylogeny of the genus Mycobacterium.</title>
        <authorList>
            <person name="Tarcisio F."/>
            <person name="Conor M."/>
            <person name="Antonella G."/>
            <person name="Elisabetta G."/>
            <person name="Giulia F.S."/>
            <person name="Sara T."/>
            <person name="Anna F."/>
            <person name="Clotilde B."/>
            <person name="Roberto B."/>
            <person name="Veronica D.S."/>
            <person name="Fabio R."/>
            <person name="Monica P."/>
            <person name="Olivier J."/>
            <person name="Enrico T."/>
            <person name="Nicola S."/>
        </authorList>
    </citation>
    <scope>NUCLEOTIDE SEQUENCE [LARGE SCALE GENOMIC DNA]</scope>
    <source>
        <strain evidence="1 2">DSM 43505</strain>
    </source>
</reference>
<keyword evidence="2" id="KW-1185">Reference proteome</keyword>
<dbReference type="InterPro" id="IPR011664">
    <property type="entry name" value="Abi_system_AbiD/AbiF-like"/>
</dbReference>
<protein>
    <submittedName>
        <fullName evidence="1">Abortive phage resistance protein</fullName>
    </submittedName>
</protein>
<accession>A0A1X1VJY9</accession>
<evidence type="ECO:0000313" key="2">
    <source>
        <dbReference type="Proteomes" id="UP000193738"/>
    </source>
</evidence>
<dbReference type="RefSeq" id="WP_085105066.1">
    <property type="nucleotide sequence ID" value="NZ_LQOX01000100.1"/>
</dbReference>
<proteinExistence type="predicted"/>
<dbReference type="STRING" id="1777.AWC07_00595"/>
<name>A0A1X1VJY9_MYCGS</name>
<dbReference type="EMBL" id="LQOX01000100">
    <property type="protein sequence ID" value="ORV69452.1"/>
    <property type="molecule type" value="Genomic_DNA"/>
</dbReference>
<dbReference type="AlphaFoldDB" id="A0A1X1VJY9"/>
<evidence type="ECO:0000313" key="1">
    <source>
        <dbReference type="EMBL" id="ORV69452.1"/>
    </source>
</evidence>
<comment type="caution">
    <text evidence="1">The sequence shown here is derived from an EMBL/GenBank/DDBJ whole genome shotgun (WGS) entry which is preliminary data.</text>
</comment>
<organism evidence="1 2">
    <name type="scientific">Mycobacterium gastri</name>
    <dbReference type="NCBI Taxonomy" id="1777"/>
    <lineage>
        <taxon>Bacteria</taxon>
        <taxon>Bacillati</taxon>
        <taxon>Actinomycetota</taxon>
        <taxon>Actinomycetes</taxon>
        <taxon>Mycobacteriales</taxon>
        <taxon>Mycobacteriaceae</taxon>
        <taxon>Mycobacterium</taxon>
    </lineage>
</organism>
<sequence length="297" mass="33030">MKPSLSWDAQVDLLVERGLVIGDRDACAAFLAAHNYYRFSGYMRYFQKAPHRGDNSFEPGVSFDDIRAIYDADEALRSVLSHRLGRAEVLLRTHTAYVIANDHGPCGRYLEEDFFTDATNSDPTVESCLKDIERSRERHILRYTSAGGGTSDFTSLPVWSAVEAFSFGTLSKCIERGGQGSVAEAVANSLGVAKAGFPYRVRALVYLRNRCAHHSRLWNHSVIDAGPTPNNVRSKAKRKAGQFEPRSVLDVIASLDDILVRGRAAEPLLPELLQQHDVKSAFWKGLGHPVNPRDRET</sequence>
<gene>
    <name evidence="1" type="ORF">AWC07_00595</name>
</gene>
<dbReference type="Pfam" id="PF07751">
    <property type="entry name" value="Abi_2"/>
    <property type="match status" value="1"/>
</dbReference>